<dbReference type="InterPro" id="IPR019557">
    <property type="entry name" value="AminoTfrase-like_pln_mobile"/>
</dbReference>
<name>A0AAV9D2G7_ACOCL</name>
<reference evidence="3" key="1">
    <citation type="journal article" date="2023" name="Nat. Commun.">
        <title>Diploid and tetraploid genomes of Acorus and the evolution of monocots.</title>
        <authorList>
            <person name="Ma L."/>
            <person name="Liu K.W."/>
            <person name="Li Z."/>
            <person name="Hsiao Y.Y."/>
            <person name="Qi Y."/>
            <person name="Fu T."/>
            <person name="Tang G.D."/>
            <person name="Zhang D."/>
            <person name="Sun W.H."/>
            <person name="Liu D.K."/>
            <person name="Li Y."/>
            <person name="Chen G.Z."/>
            <person name="Liu X.D."/>
            <person name="Liao X.Y."/>
            <person name="Jiang Y.T."/>
            <person name="Yu X."/>
            <person name="Hao Y."/>
            <person name="Huang J."/>
            <person name="Zhao X.W."/>
            <person name="Ke S."/>
            <person name="Chen Y.Y."/>
            <person name="Wu W.L."/>
            <person name="Hsu J.L."/>
            <person name="Lin Y.F."/>
            <person name="Huang M.D."/>
            <person name="Li C.Y."/>
            <person name="Huang L."/>
            <person name="Wang Z.W."/>
            <person name="Zhao X."/>
            <person name="Zhong W.Y."/>
            <person name="Peng D.H."/>
            <person name="Ahmad S."/>
            <person name="Lan S."/>
            <person name="Zhang J.S."/>
            <person name="Tsai W.C."/>
            <person name="Van de Peer Y."/>
            <person name="Liu Z.J."/>
        </authorList>
    </citation>
    <scope>NUCLEOTIDE SEQUENCE</scope>
    <source>
        <strain evidence="3">CP</strain>
    </source>
</reference>
<evidence type="ECO:0000259" key="2">
    <source>
        <dbReference type="Pfam" id="PF10536"/>
    </source>
</evidence>
<feature type="region of interest" description="Disordered" evidence="1">
    <location>
        <begin position="307"/>
        <end position="337"/>
    </location>
</feature>
<keyword evidence="4" id="KW-1185">Reference proteome</keyword>
<sequence>MDLHEWHGPVIDNLLYLQQHHRCHNGFQEKIWSWERLQVGRPNLQDSDFVLGDRPLGSRCNIVTQRFDESAHAFIYYRAQFDYQHESQVTWRPYVGKYDELPSICRYEPSLWIARVPLICFDIVEMHVPDRVARQFGFKQDIPCDVERIDRINRRGRQDVDLVPATQNISEVLARGALLYPNYEKWGRIVAVTRDLAEAVVGDMPQPEDDDPYVLSLDHGELDDAYDDTTGPAFFGIGEHVFTIEELFSEGVHITYDDPEQEAPQPPPHPATQAEVRPLMYYRREPRRLFGSSVVDTALGDVDEMTPITTATFSAPPDAPSSSGPPAPRKTKKKGWR</sequence>
<reference evidence="3" key="2">
    <citation type="submission" date="2023-06" db="EMBL/GenBank/DDBJ databases">
        <authorList>
            <person name="Ma L."/>
            <person name="Liu K.-W."/>
            <person name="Li Z."/>
            <person name="Hsiao Y.-Y."/>
            <person name="Qi Y."/>
            <person name="Fu T."/>
            <person name="Tang G."/>
            <person name="Zhang D."/>
            <person name="Sun W.-H."/>
            <person name="Liu D.-K."/>
            <person name="Li Y."/>
            <person name="Chen G.-Z."/>
            <person name="Liu X.-D."/>
            <person name="Liao X.-Y."/>
            <person name="Jiang Y.-T."/>
            <person name="Yu X."/>
            <person name="Hao Y."/>
            <person name="Huang J."/>
            <person name="Zhao X.-W."/>
            <person name="Ke S."/>
            <person name="Chen Y.-Y."/>
            <person name="Wu W.-L."/>
            <person name="Hsu J.-L."/>
            <person name="Lin Y.-F."/>
            <person name="Huang M.-D."/>
            <person name="Li C.-Y."/>
            <person name="Huang L."/>
            <person name="Wang Z.-W."/>
            <person name="Zhao X."/>
            <person name="Zhong W.-Y."/>
            <person name="Peng D.-H."/>
            <person name="Ahmad S."/>
            <person name="Lan S."/>
            <person name="Zhang J.-S."/>
            <person name="Tsai W.-C."/>
            <person name="Van De Peer Y."/>
            <person name="Liu Z.-J."/>
        </authorList>
    </citation>
    <scope>NUCLEOTIDE SEQUENCE</scope>
    <source>
        <strain evidence="3">CP</strain>
        <tissue evidence="3">Leaves</tissue>
    </source>
</reference>
<comment type="caution">
    <text evidence="3">The sequence shown here is derived from an EMBL/GenBank/DDBJ whole genome shotgun (WGS) entry which is preliminary data.</text>
</comment>
<protein>
    <recommendedName>
        <fullName evidence="2">Aminotransferase-like plant mobile domain-containing protein</fullName>
    </recommendedName>
</protein>
<feature type="compositionally biased region" description="Pro residues" evidence="1">
    <location>
        <begin position="317"/>
        <end position="328"/>
    </location>
</feature>
<dbReference type="InterPro" id="IPR044824">
    <property type="entry name" value="MAIN-like"/>
</dbReference>
<dbReference type="Proteomes" id="UP001180020">
    <property type="component" value="Unassembled WGS sequence"/>
</dbReference>
<dbReference type="PANTHER" id="PTHR46033">
    <property type="entry name" value="PROTEIN MAIN-LIKE 2"/>
    <property type="match status" value="1"/>
</dbReference>
<dbReference type="PANTHER" id="PTHR46033:SF8">
    <property type="entry name" value="PROTEIN MAINTENANCE OF MERISTEMS-LIKE"/>
    <property type="match status" value="1"/>
</dbReference>
<evidence type="ECO:0000256" key="1">
    <source>
        <dbReference type="SAM" id="MobiDB-lite"/>
    </source>
</evidence>
<evidence type="ECO:0000313" key="3">
    <source>
        <dbReference type="EMBL" id="KAK1295044.1"/>
    </source>
</evidence>
<dbReference type="AlphaFoldDB" id="A0AAV9D2G7"/>
<gene>
    <name evidence="3" type="ORF">QJS10_CPA16g00531</name>
</gene>
<accession>A0AAV9D2G7</accession>
<organism evidence="3 4">
    <name type="scientific">Acorus calamus</name>
    <name type="common">Sweet flag</name>
    <dbReference type="NCBI Taxonomy" id="4465"/>
    <lineage>
        <taxon>Eukaryota</taxon>
        <taxon>Viridiplantae</taxon>
        <taxon>Streptophyta</taxon>
        <taxon>Embryophyta</taxon>
        <taxon>Tracheophyta</taxon>
        <taxon>Spermatophyta</taxon>
        <taxon>Magnoliopsida</taxon>
        <taxon>Liliopsida</taxon>
        <taxon>Acoraceae</taxon>
        <taxon>Acorus</taxon>
    </lineage>
</organism>
<dbReference type="GO" id="GO:0010073">
    <property type="term" value="P:meristem maintenance"/>
    <property type="evidence" value="ECO:0007669"/>
    <property type="project" value="InterPro"/>
</dbReference>
<feature type="domain" description="Aminotransferase-like plant mobile" evidence="2">
    <location>
        <begin position="31"/>
        <end position="154"/>
    </location>
</feature>
<dbReference type="EMBL" id="JAUJYO010000016">
    <property type="protein sequence ID" value="KAK1295044.1"/>
    <property type="molecule type" value="Genomic_DNA"/>
</dbReference>
<proteinExistence type="predicted"/>
<dbReference type="Pfam" id="PF10536">
    <property type="entry name" value="PMD"/>
    <property type="match status" value="1"/>
</dbReference>
<evidence type="ECO:0000313" key="4">
    <source>
        <dbReference type="Proteomes" id="UP001180020"/>
    </source>
</evidence>